<keyword evidence="1 2" id="KW-0597">Phosphoprotein</keyword>
<evidence type="ECO:0000259" key="3">
    <source>
        <dbReference type="PROSITE" id="PS50110"/>
    </source>
</evidence>
<reference evidence="4 5" key="1">
    <citation type="journal article" date="2015" name="Nature">
        <title>rRNA introns, odd ribosomes, and small enigmatic genomes across a large radiation of phyla.</title>
        <authorList>
            <person name="Brown C.T."/>
            <person name="Hug L.A."/>
            <person name="Thomas B.C."/>
            <person name="Sharon I."/>
            <person name="Castelle C.J."/>
            <person name="Singh A."/>
            <person name="Wilkins M.J."/>
            <person name="Williams K.H."/>
            <person name="Banfield J.F."/>
        </authorList>
    </citation>
    <scope>NUCLEOTIDE SEQUENCE [LARGE SCALE GENOMIC DNA]</scope>
</reference>
<dbReference type="InterPro" id="IPR050595">
    <property type="entry name" value="Bact_response_regulator"/>
</dbReference>
<sequence length="128" mass="14643">MPDPKPKLLLVDDEPLVRSALRRALKHEFDIIEAENGFEGAQHFLTDPEIRRVLSDARMPNGSGVELHRMIADQLKERDGRFVIYTGDMPAAWVDYFLSQSVKIVDKPVDNDVIRDLFKDVKPSSRPE</sequence>
<evidence type="ECO:0000256" key="2">
    <source>
        <dbReference type="PROSITE-ProRule" id="PRU00169"/>
    </source>
</evidence>
<proteinExistence type="predicted"/>
<dbReference type="InterPro" id="IPR001789">
    <property type="entry name" value="Sig_transdc_resp-reg_receiver"/>
</dbReference>
<comment type="caution">
    <text evidence="4">The sequence shown here is derived from an EMBL/GenBank/DDBJ whole genome shotgun (WGS) entry which is preliminary data.</text>
</comment>
<keyword evidence="4" id="KW-0418">Kinase</keyword>
<dbReference type="GO" id="GO:0016301">
    <property type="term" value="F:kinase activity"/>
    <property type="evidence" value="ECO:0007669"/>
    <property type="project" value="UniProtKB-KW"/>
</dbReference>
<protein>
    <submittedName>
        <fullName evidence="4">PAS/PAC sensor hybrid histidine kinase</fullName>
    </submittedName>
</protein>
<evidence type="ECO:0000313" key="5">
    <source>
        <dbReference type="Proteomes" id="UP000034711"/>
    </source>
</evidence>
<dbReference type="PANTHER" id="PTHR44591">
    <property type="entry name" value="STRESS RESPONSE REGULATOR PROTEIN 1"/>
    <property type="match status" value="1"/>
</dbReference>
<dbReference type="GO" id="GO:0000160">
    <property type="term" value="P:phosphorelay signal transduction system"/>
    <property type="evidence" value="ECO:0007669"/>
    <property type="project" value="InterPro"/>
</dbReference>
<dbReference type="SMART" id="SM00448">
    <property type="entry name" value="REC"/>
    <property type="match status" value="1"/>
</dbReference>
<organism evidence="4 5">
    <name type="scientific">Candidatus Uhrbacteria bacterium GW2011_GWA2_53_10</name>
    <dbReference type="NCBI Taxonomy" id="1618980"/>
    <lineage>
        <taxon>Bacteria</taxon>
        <taxon>Candidatus Uhriibacteriota</taxon>
    </lineage>
</organism>
<keyword evidence="4" id="KW-0808">Transferase</keyword>
<accession>A0A0G1ZWI3</accession>
<dbReference type="Gene3D" id="3.40.50.2300">
    <property type="match status" value="1"/>
</dbReference>
<dbReference type="InterPro" id="IPR011006">
    <property type="entry name" value="CheY-like_superfamily"/>
</dbReference>
<feature type="domain" description="Response regulatory" evidence="3">
    <location>
        <begin position="7"/>
        <end position="122"/>
    </location>
</feature>
<dbReference type="PROSITE" id="PS50110">
    <property type="entry name" value="RESPONSE_REGULATORY"/>
    <property type="match status" value="1"/>
</dbReference>
<feature type="modified residue" description="4-aspartylphosphate" evidence="2">
    <location>
        <position position="56"/>
    </location>
</feature>
<gene>
    <name evidence="4" type="ORF">UY77_C0015G0002</name>
</gene>
<dbReference type="PANTHER" id="PTHR44591:SF3">
    <property type="entry name" value="RESPONSE REGULATORY DOMAIN-CONTAINING PROTEIN"/>
    <property type="match status" value="1"/>
</dbReference>
<dbReference type="AlphaFoldDB" id="A0A0G1ZWI3"/>
<dbReference type="Pfam" id="PF00072">
    <property type="entry name" value="Response_reg"/>
    <property type="match status" value="1"/>
</dbReference>
<dbReference type="EMBL" id="LCRI01000015">
    <property type="protein sequence ID" value="KKW32717.1"/>
    <property type="molecule type" value="Genomic_DNA"/>
</dbReference>
<evidence type="ECO:0000256" key="1">
    <source>
        <dbReference type="ARBA" id="ARBA00022553"/>
    </source>
</evidence>
<evidence type="ECO:0000313" key="4">
    <source>
        <dbReference type="EMBL" id="KKW32717.1"/>
    </source>
</evidence>
<dbReference type="Proteomes" id="UP000034711">
    <property type="component" value="Unassembled WGS sequence"/>
</dbReference>
<dbReference type="SUPFAM" id="SSF52172">
    <property type="entry name" value="CheY-like"/>
    <property type="match status" value="1"/>
</dbReference>
<name>A0A0G1ZWI3_9BACT</name>